<evidence type="ECO:0000313" key="14">
    <source>
        <dbReference type="EMBL" id="OPA73517.1"/>
    </source>
</evidence>
<evidence type="ECO:0000256" key="5">
    <source>
        <dbReference type="ARBA" id="ARBA00022485"/>
    </source>
</evidence>
<evidence type="ECO:0000256" key="9">
    <source>
        <dbReference type="ARBA" id="ARBA00023239"/>
    </source>
</evidence>
<evidence type="ECO:0000256" key="8">
    <source>
        <dbReference type="ARBA" id="ARBA00023014"/>
    </source>
</evidence>
<dbReference type="InterPro" id="IPR005131">
    <property type="entry name" value="Ser_deHydtase_bsu"/>
</dbReference>
<dbReference type="SUPFAM" id="SSF143548">
    <property type="entry name" value="Serine metabolism enzymes domain"/>
    <property type="match status" value="1"/>
</dbReference>
<dbReference type="Pfam" id="PF03315">
    <property type="entry name" value="SDH_beta"/>
    <property type="match status" value="1"/>
</dbReference>
<dbReference type="SUPFAM" id="SSF55021">
    <property type="entry name" value="ACT-like"/>
    <property type="match status" value="1"/>
</dbReference>
<name>A0A1T2X0X8_9BACL</name>
<dbReference type="InterPro" id="IPR029009">
    <property type="entry name" value="ASB_dom_sf"/>
</dbReference>
<dbReference type="PROSITE" id="PS51671">
    <property type="entry name" value="ACT"/>
    <property type="match status" value="1"/>
</dbReference>
<dbReference type="GO" id="GO:0051539">
    <property type="term" value="F:4 iron, 4 sulfur cluster binding"/>
    <property type="evidence" value="ECO:0007669"/>
    <property type="project" value="UniProtKB-UniRule"/>
</dbReference>
<evidence type="ECO:0000256" key="11">
    <source>
        <dbReference type="PIRNR" id="PIRNR036692"/>
    </source>
</evidence>
<comment type="catalytic activity">
    <reaction evidence="10 11 12">
        <text>L-serine = pyruvate + NH4(+)</text>
        <dbReference type="Rhea" id="RHEA:19169"/>
        <dbReference type="ChEBI" id="CHEBI:15361"/>
        <dbReference type="ChEBI" id="CHEBI:28938"/>
        <dbReference type="ChEBI" id="CHEBI:33384"/>
        <dbReference type="EC" id="4.3.1.17"/>
    </reaction>
</comment>
<dbReference type="OrthoDB" id="9813137at2"/>
<comment type="pathway">
    <text evidence="2 11">Carbohydrate biosynthesis; gluconeogenesis.</text>
</comment>
<comment type="similarity">
    <text evidence="3 11 12">Belongs to the iron-sulfur dependent L-serine dehydratase family.</text>
</comment>
<dbReference type="GO" id="GO:0003941">
    <property type="term" value="F:L-serine ammonia-lyase activity"/>
    <property type="evidence" value="ECO:0007669"/>
    <property type="project" value="UniProtKB-UniRule"/>
</dbReference>
<evidence type="ECO:0000256" key="12">
    <source>
        <dbReference type="RuleBase" id="RU366059"/>
    </source>
</evidence>
<dbReference type="PIRSF" id="PIRSF036692">
    <property type="entry name" value="SDH_B"/>
    <property type="match status" value="1"/>
</dbReference>
<dbReference type="GO" id="GO:0046872">
    <property type="term" value="F:metal ion binding"/>
    <property type="evidence" value="ECO:0007669"/>
    <property type="project" value="UniProtKB-UniRule"/>
</dbReference>
<evidence type="ECO:0000256" key="4">
    <source>
        <dbReference type="ARBA" id="ARBA00022432"/>
    </source>
</evidence>
<dbReference type="Proteomes" id="UP000190188">
    <property type="component" value="Unassembled WGS sequence"/>
</dbReference>
<dbReference type="RefSeq" id="WP_078502541.1">
    <property type="nucleotide sequence ID" value="NZ_MSZX01000016.1"/>
</dbReference>
<dbReference type="UniPathway" id="UPA00138"/>
<keyword evidence="4 11" id="KW-0312">Gluconeogenesis</keyword>
<keyword evidence="7 11" id="KW-0408">Iron</keyword>
<proteinExistence type="inferred from homology"/>
<accession>A0A1T2X0X8</accession>
<organism evidence="14 15">
    <name type="scientific">Paenibacillus selenitireducens</name>
    <dbReference type="NCBI Taxonomy" id="1324314"/>
    <lineage>
        <taxon>Bacteria</taxon>
        <taxon>Bacillati</taxon>
        <taxon>Bacillota</taxon>
        <taxon>Bacilli</taxon>
        <taxon>Bacillales</taxon>
        <taxon>Paenibacillaceae</taxon>
        <taxon>Paenibacillus</taxon>
    </lineage>
</organism>
<evidence type="ECO:0000256" key="10">
    <source>
        <dbReference type="ARBA" id="ARBA00049406"/>
    </source>
</evidence>
<dbReference type="Gene3D" id="3.30.70.260">
    <property type="match status" value="1"/>
</dbReference>
<gene>
    <name evidence="14" type="ORF">BVG16_28215</name>
</gene>
<dbReference type="InterPro" id="IPR002912">
    <property type="entry name" value="ACT_dom"/>
</dbReference>
<evidence type="ECO:0000256" key="2">
    <source>
        <dbReference type="ARBA" id="ARBA00004742"/>
    </source>
</evidence>
<dbReference type="AlphaFoldDB" id="A0A1T2X0X8"/>
<sequence>MRFKDVFSIIGPSMVGPSSSHTAGAVRLGRTARHALGALPERAEIIFYGSFAATYRGHGTDLAMIAGLLNYDTDDMRIRDAYDLAKDAGMEVDVRSAQKVGVHPNTATMILQRGEHRIFVTGSSIGGGNIEIVSIDDFDVKFTAIYPTLLIFHADRRGILAEMMDIFKHADANIGYMEVDRKSRSGDALTVIESDEILDCEFIGRIAEISDVYRVRLIHLTAKGDSI</sequence>
<feature type="domain" description="ACT" evidence="13">
    <location>
        <begin position="148"/>
        <end position="220"/>
    </location>
</feature>
<dbReference type="STRING" id="1324314.BVG16_28215"/>
<reference evidence="14 15" key="1">
    <citation type="submission" date="2017-01" db="EMBL/GenBank/DDBJ databases">
        <title>Genome analysis of Paenibacillus selenitrireducens ES3-24.</title>
        <authorList>
            <person name="Xu D."/>
            <person name="Yao R."/>
            <person name="Zheng S."/>
        </authorList>
    </citation>
    <scope>NUCLEOTIDE SEQUENCE [LARGE SCALE GENOMIC DNA]</scope>
    <source>
        <strain evidence="14 15">ES3-24</strain>
    </source>
</reference>
<evidence type="ECO:0000256" key="7">
    <source>
        <dbReference type="ARBA" id="ARBA00023004"/>
    </source>
</evidence>
<keyword evidence="8 11" id="KW-0411">Iron-sulfur</keyword>
<dbReference type="Gene3D" id="3.30.1330.90">
    <property type="entry name" value="D-3-phosphoglycerate dehydrogenase, domain 3"/>
    <property type="match status" value="1"/>
</dbReference>
<keyword evidence="6 11" id="KW-0479">Metal-binding</keyword>
<dbReference type="NCBIfam" id="TIGR00719">
    <property type="entry name" value="sda_beta"/>
    <property type="match status" value="1"/>
</dbReference>
<evidence type="ECO:0000313" key="15">
    <source>
        <dbReference type="Proteomes" id="UP000190188"/>
    </source>
</evidence>
<dbReference type="EMBL" id="MSZX01000016">
    <property type="protein sequence ID" value="OPA73517.1"/>
    <property type="molecule type" value="Genomic_DNA"/>
</dbReference>
<keyword evidence="15" id="KW-1185">Reference proteome</keyword>
<dbReference type="PANTHER" id="PTHR30182:SF12">
    <property type="entry name" value="L-SERINE DEHYDRATASE, BETA CHAIN-RELATED"/>
    <property type="match status" value="1"/>
</dbReference>
<comment type="cofactor">
    <cofactor evidence="1 12">
        <name>[4Fe-4S] cluster</name>
        <dbReference type="ChEBI" id="CHEBI:49883"/>
    </cofactor>
</comment>
<evidence type="ECO:0000259" key="13">
    <source>
        <dbReference type="PROSITE" id="PS51671"/>
    </source>
</evidence>
<keyword evidence="9 11" id="KW-0456">Lyase</keyword>
<evidence type="ECO:0000256" key="6">
    <source>
        <dbReference type="ARBA" id="ARBA00022723"/>
    </source>
</evidence>
<protein>
    <recommendedName>
        <fullName evidence="11">L-serine deaminase</fullName>
    </recommendedName>
</protein>
<keyword evidence="5 11" id="KW-0004">4Fe-4S</keyword>
<evidence type="ECO:0000256" key="1">
    <source>
        <dbReference type="ARBA" id="ARBA00001966"/>
    </source>
</evidence>
<dbReference type="PANTHER" id="PTHR30182">
    <property type="entry name" value="L-SERINE DEHYDRATASE"/>
    <property type="match status" value="1"/>
</dbReference>
<dbReference type="GO" id="GO:0006094">
    <property type="term" value="P:gluconeogenesis"/>
    <property type="evidence" value="ECO:0007669"/>
    <property type="project" value="UniProtKB-UniRule"/>
</dbReference>
<comment type="caution">
    <text evidence="14">The sequence shown here is derived from an EMBL/GenBank/DDBJ whole genome shotgun (WGS) entry which is preliminary data.</text>
</comment>
<dbReference type="InterPro" id="IPR045865">
    <property type="entry name" value="ACT-like_dom_sf"/>
</dbReference>
<evidence type="ECO:0000256" key="3">
    <source>
        <dbReference type="ARBA" id="ARBA00008636"/>
    </source>
</evidence>
<dbReference type="InterPro" id="IPR004643">
    <property type="entry name" value="Fe-S_L-Ser_bsu"/>
</dbReference>
<dbReference type="InterPro" id="IPR051318">
    <property type="entry name" value="Fe-S_L-Ser"/>
</dbReference>